<dbReference type="Gene3D" id="3.40.630.30">
    <property type="match status" value="1"/>
</dbReference>
<dbReference type="InterPro" id="IPR016181">
    <property type="entry name" value="Acyl_CoA_acyltransferase"/>
</dbReference>
<dbReference type="SUPFAM" id="SSF55729">
    <property type="entry name" value="Acyl-CoA N-acyltransferases (Nat)"/>
    <property type="match status" value="1"/>
</dbReference>
<evidence type="ECO:0000313" key="5">
    <source>
        <dbReference type="EMBL" id="GIH40023.1"/>
    </source>
</evidence>
<evidence type="ECO:0000256" key="1">
    <source>
        <dbReference type="ARBA" id="ARBA00022679"/>
    </source>
</evidence>
<keyword evidence="6" id="KW-1185">Reference proteome</keyword>
<evidence type="ECO:0000313" key="6">
    <source>
        <dbReference type="Proteomes" id="UP000603904"/>
    </source>
</evidence>
<evidence type="ECO:0000259" key="4">
    <source>
        <dbReference type="PROSITE" id="PS51186"/>
    </source>
</evidence>
<dbReference type="Pfam" id="PF00583">
    <property type="entry name" value="Acetyltransf_1"/>
    <property type="match status" value="1"/>
</dbReference>
<evidence type="ECO:0000256" key="2">
    <source>
        <dbReference type="ARBA" id="ARBA00023315"/>
    </source>
</evidence>
<dbReference type="InterPro" id="IPR050832">
    <property type="entry name" value="Bact_Acetyltransf"/>
</dbReference>
<name>A0ABQ4FZ79_9ACTN</name>
<dbReference type="InterPro" id="IPR000182">
    <property type="entry name" value="GNAT_dom"/>
</dbReference>
<keyword evidence="1" id="KW-0808">Transferase</keyword>
<evidence type="ECO:0000256" key="3">
    <source>
        <dbReference type="SAM" id="MobiDB-lite"/>
    </source>
</evidence>
<protein>
    <recommendedName>
        <fullName evidence="4">N-acetyltransferase domain-containing protein</fullName>
    </recommendedName>
</protein>
<feature type="region of interest" description="Disordered" evidence="3">
    <location>
        <begin position="1"/>
        <end position="30"/>
    </location>
</feature>
<reference evidence="5 6" key="1">
    <citation type="submission" date="2021-01" db="EMBL/GenBank/DDBJ databases">
        <title>Whole genome shotgun sequence of Microbispora corallina NBRC 16416.</title>
        <authorList>
            <person name="Komaki H."/>
            <person name="Tamura T."/>
        </authorList>
    </citation>
    <scope>NUCLEOTIDE SEQUENCE [LARGE SCALE GENOMIC DNA]</scope>
    <source>
        <strain evidence="5 6">NBRC 16416</strain>
    </source>
</reference>
<feature type="domain" description="N-acetyltransferase" evidence="4">
    <location>
        <begin position="40"/>
        <end position="201"/>
    </location>
</feature>
<accession>A0ABQ4FZ79</accession>
<organism evidence="5 6">
    <name type="scientific">Microbispora corallina</name>
    <dbReference type="NCBI Taxonomy" id="83302"/>
    <lineage>
        <taxon>Bacteria</taxon>
        <taxon>Bacillati</taxon>
        <taxon>Actinomycetota</taxon>
        <taxon>Actinomycetes</taxon>
        <taxon>Streptosporangiales</taxon>
        <taxon>Streptosporangiaceae</taxon>
        <taxon>Microbispora</taxon>
    </lineage>
</organism>
<proteinExistence type="predicted"/>
<comment type="caution">
    <text evidence="5">The sequence shown here is derived from an EMBL/GenBank/DDBJ whole genome shotgun (WGS) entry which is preliminary data.</text>
</comment>
<sequence length="202" mass="21026">MRRSPSGRGREAAAASHSGGMGKGGGRGRVAGPAWLDTAVIVREARPDEMDQVGRLRVAAYEAEDLLAANPAYAETLRLLGTRGDGEVLVAVEDGRAVGTAMLQLWGPGCEVAREAGEAEMRALAVDPAARGRGVGGALVEAVAGLAASRGARRLVLSTQPRMTSAQRLYLAKGFDRLPERDWTPVPGLTLLAFGKAVTAGR</sequence>
<keyword evidence="2" id="KW-0012">Acyltransferase</keyword>
<dbReference type="Proteomes" id="UP000603904">
    <property type="component" value="Unassembled WGS sequence"/>
</dbReference>
<gene>
    <name evidence="5" type="ORF">Mco01_30230</name>
</gene>
<dbReference type="PROSITE" id="PS51186">
    <property type="entry name" value="GNAT"/>
    <property type="match status" value="1"/>
</dbReference>
<dbReference type="EMBL" id="BOOC01000011">
    <property type="protein sequence ID" value="GIH40023.1"/>
    <property type="molecule type" value="Genomic_DNA"/>
</dbReference>
<dbReference type="CDD" id="cd04301">
    <property type="entry name" value="NAT_SF"/>
    <property type="match status" value="1"/>
</dbReference>
<feature type="compositionally biased region" description="Gly residues" evidence="3">
    <location>
        <begin position="19"/>
        <end position="29"/>
    </location>
</feature>
<dbReference type="PANTHER" id="PTHR43877">
    <property type="entry name" value="AMINOALKYLPHOSPHONATE N-ACETYLTRANSFERASE-RELATED-RELATED"/>
    <property type="match status" value="1"/>
</dbReference>
<dbReference type="PANTHER" id="PTHR43877:SF2">
    <property type="entry name" value="AMINOALKYLPHOSPHONATE N-ACETYLTRANSFERASE-RELATED"/>
    <property type="match status" value="1"/>
</dbReference>